<keyword evidence="3 4" id="KW-0413">Isomerase</keyword>
<evidence type="ECO:0000313" key="5">
    <source>
        <dbReference type="EMBL" id="SUA72342.1"/>
    </source>
</evidence>
<reference evidence="5 6" key="1">
    <citation type="submission" date="2018-06" db="EMBL/GenBank/DDBJ databases">
        <authorList>
            <consortium name="Pathogen Informatics"/>
            <person name="Doyle S."/>
        </authorList>
    </citation>
    <scope>NUCLEOTIDE SEQUENCE [LARGE SCALE GENOMIC DNA]</scope>
    <source>
        <strain evidence="5 6">NCTC10343</strain>
    </source>
</reference>
<evidence type="ECO:0000256" key="4">
    <source>
        <dbReference type="HAMAP-Rule" id="MF_00929"/>
    </source>
</evidence>
<dbReference type="Proteomes" id="UP000254400">
    <property type="component" value="Unassembled WGS sequence"/>
</dbReference>
<comment type="catalytic activity">
    <reaction evidence="1 4">
        <text>D-cellobiose = beta-D-glucosyl-(1-&gt;4)-D-mannopyranose</text>
        <dbReference type="Rhea" id="RHEA:23384"/>
        <dbReference type="ChEBI" id="CHEBI:17057"/>
        <dbReference type="ChEBI" id="CHEBI:47931"/>
        <dbReference type="EC" id="5.1.3.11"/>
    </reaction>
</comment>
<gene>
    <name evidence="5" type="primary">yihS</name>
    <name evidence="5" type="ORF">NCTC10343_05298</name>
</gene>
<comment type="function">
    <text evidence="4">Catalyzes the reversible epimerization of cellobiose to 4-O-beta-D-glucopyranosyl-D-mannose (Glc-Man).</text>
</comment>
<organism evidence="5 6">
    <name type="scientific">Paenibacillus polymyxa</name>
    <name type="common">Bacillus polymyxa</name>
    <dbReference type="NCBI Taxonomy" id="1406"/>
    <lineage>
        <taxon>Bacteria</taxon>
        <taxon>Bacillati</taxon>
        <taxon>Bacillota</taxon>
        <taxon>Bacilli</taxon>
        <taxon>Bacillales</taxon>
        <taxon>Paenibacillaceae</taxon>
        <taxon>Paenibacillus</taxon>
    </lineage>
</organism>
<dbReference type="PANTHER" id="PTHR15108">
    <property type="entry name" value="N-ACYLGLUCOSAMINE-2-EPIMERASE"/>
    <property type="match status" value="1"/>
</dbReference>
<sequence length="400" mass="46413">METLVHEIRQEWKEHILPFWLGLKDEAHGGFYGEVDADLHIHKQADKGGIATARLLWSFSAAARVTGERVYADAARHAFTFLQNHLLDPLHGGMYWMVDYTGQPVDTCKHVYAQAFAIYALAEYARATDDPNALPLAMELFHLVEQKGYDPALQAYGEQYDRSWNEQPNELLSENGVTAHITMNTHIHVLEAYTQLLRAYPNEEVRDALKNVLDILYQRVYDASARRLGVFFDREWHSLLDLTSYGHDIEASWLMEDAMNVLGYHPSEYVNMVMDIASAVAERAVQPDGSLINEREGERVDTTRIWWVQAEAMVGFYNAFQRTQDERFLKIVRNLWTYTRQYIIDPRTGGEWFWSVQADGKPDEREIAGPWKCPYHNSRFCIEMLERMDKQWFITNTMSC</sequence>
<proteinExistence type="inferred from homology"/>
<comment type="similarity">
    <text evidence="4">Belongs to the cellobiose 2-epimerase family.</text>
</comment>
<dbReference type="GO" id="GO:0047736">
    <property type="term" value="F:cellobiose epimerase activity"/>
    <property type="evidence" value="ECO:0007669"/>
    <property type="project" value="UniProtKB-UniRule"/>
</dbReference>
<dbReference type="InterPro" id="IPR008928">
    <property type="entry name" value="6-hairpin_glycosidase_sf"/>
</dbReference>
<name>A0A378Y553_PAEPO</name>
<dbReference type="RefSeq" id="WP_019688930.1">
    <property type="nucleotide sequence ID" value="NZ_CP036496.1"/>
</dbReference>
<accession>A0A378Y553</accession>
<evidence type="ECO:0000256" key="2">
    <source>
        <dbReference type="ARBA" id="ARBA00008558"/>
    </source>
</evidence>
<evidence type="ECO:0000256" key="1">
    <source>
        <dbReference type="ARBA" id="ARBA00001470"/>
    </source>
</evidence>
<dbReference type="InterPro" id="IPR010819">
    <property type="entry name" value="AGE/CE"/>
</dbReference>
<evidence type="ECO:0000256" key="3">
    <source>
        <dbReference type="ARBA" id="ARBA00023235"/>
    </source>
</evidence>
<dbReference type="GO" id="GO:0005975">
    <property type="term" value="P:carbohydrate metabolic process"/>
    <property type="evidence" value="ECO:0007669"/>
    <property type="project" value="InterPro"/>
</dbReference>
<dbReference type="EC" id="5.1.3.11" evidence="4"/>
<dbReference type="EMBL" id="UGSC01000001">
    <property type="protein sequence ID" value="SUA72342.1"/>
    <property type="molecule type" value="Genomic_DNA"/>
</dbReference>
<dbReference type="Pfam" id="PF07221">
    <property type="entry name" value="GlcNAc_2-epim"/>
    <property type="match status" value="1"/>
</dbReference>
<dbReference type="InterPro" id="IPR012341">
    <property type="entry name" value="6hp_glycosidase-like_sf"/>
</dbReference>
<protein>
    <recommendedName>
        <fullName evidence="4">Cellobiose 2-epimerase</fullName>
        <shortName evidence="4">CE</shortName>
        <ecNumber evidence="4">5.1.3.11</ecNumber>
    </recommendedName>
</protein>
<dbReference type="AlphaFoldDB" id="A0A378Y553"/>
<dbReference type="InterPro" id="IPR028584">
    <property type="entry name" value="Cellobiose_2_epim"/>
</dbReference>
<dbReference type="SUPFAM" id="SSF48208">
    <property type="entry name" value="Six-hairpin glycosidases"/>
    <property type="match status" value="1"/>
</dbReference>
<comment type="similarity">
    <text evidence="2">Belongs to the N-acylglucosamine 2-epimerase family.</text>
</comment>
<dbReference type="Gene3D" id="1.50.10.10">
    <property type="match status" value="1"/>
</dbReference>
<dbReference type="GeneID" id="93348600"/>
<evidence type="ECO:0000313" key="6">
    <source>
        <dbReference type="Proteomes" id="UP000254400"/>
    </source>
</evidence>
<dbReference type="HAMAP" id="MF_00929">
    <property type="entry name" value="Cellobiose_2_epim"/>
    <property type="match status" value="1"/>
</dbReference>